<reference evidence="11 12" key="1">
    <citation type="submission" date="2019-10" db="EMBL/GenBank/DDBJ databases">
        <title>Whole-genome sequence of the purple nonsulfur photosynthetic bacterium Rhodocyclus tenuis.</title>
        <authorList>
            <person name="Kyndt J.A."/>
            <person name="Meyer T.E."/>
        </authorList>
    </citation>
    <scope>NUCLEOTIDE SEQUENCE [LARGE SCALE GENOMIC DNA]</scope>
    <source>
        <strain evidence="11 12">DSM 110</strain>
    </source>
</reference>
<evidence type="ECO:0000259" key="10">
    <source>
        <dbReference type="PROSITE" id="PS50111"/>
    </source>
</evidence>
<protein>
    <submittedName>
        <fullName evidence="11">Methyl-accepting chemotaxis protein</fullName>
    </submittedName>
</protein>
<evidence type="ECO:0000256" key="7">
    <source>
        <dbReference type="ARBA" id="ARBA00029447"/>
    </source>
</evidence>
<keyword evidence="6 8" id="KW-0807">Transducer</keyword>
<organism evidence="11 12">
    <name type="scientific">Rhodocyclus tenuis</name>
    <name type="common">Rhodospirillum tenue</name>
    <dbReference type="NCBI Taxonomy" id="1066"/>
    <lineage>
        <taxon>Bacteria</taxon>
        <taxon>Pseudomonadati</taxon>
        <taxon>Pseudomonadota</taxon>
        <taxon>Betaproteobacteria</taxon>
        <taxon>Rhodocyclales</taxon>
        <taxon>Rhodocyclaceae</taxon>
        <taxon>Rhodocyclus</taxon>
    </lineage>
</organism>
<keyword evidence="2" id="KW-1003">Cell membrane</keyword>
<dbReference type="InterPro" id="IPR004089">
    <property type="entry name" value="MCPsignal_dom"/>
</dbReference>
<keyword evidence="4 9" id="KW-1133">Transmembrane helix</keyword>
<keyword evidence="5 9" id="KW-0472">Membrane</keyword>
<evidence type="ECO:0000256" key="1">
    <source>
        <dbReference type="ARBA" id="ARBA00004651"/>
    </source>
</evidence>
<feature type="transmembrane region" description="Helical" evidence="9">
    <location>
        <begin position="168"/>
        <end position="189"/>
    </location>
</feature>
<dbReference type="PRINTS" id="PR00260">
    <property type="entry name" value="CHEMTRNSDUCR"/>
</dbReference>
<dbReference type="EMBL" id="WIXJ01000001">
    <property type="protein sequence ID" value="MQY50636.1"/>
    <property type="molecule type" value="Genomic_DNA"/>
</dbReference>
<dbReference type="GO" id="GO:0006935">
    <property type="term" value="P:chemotaxis"/>
    <property type="evidence" value="ECO:0007669"/>
    <property type="project" value="InterPro"/>
</dbReference>
<name>A0A6L5JU53_RHOTE</name>
<dbReference type="PROSITE" id="PS50111">
    <property type="entry name" value="CHEMOTAXIS_TRANSDUC_2"/>
    <property type="match status" value="1"/>
</dbReference>
<dbReference type="Pfam" id="PF00015">
    <property type="entry name" value="MCPsignal"/>
    <property type="match status" value="1"/>
</dbReference>
<dbReference type="GO" id="GO:0004888">
    <property type="term" value="F:transmembrane signaling receptor activity"/>
    <property type="evidence" value="ECO:0007669"/>
    <property type="project" value="InterPro"/>
</dbReference>
<feature type="domain" description="Methyl-accepting transducer" evidence="10">
    <location>
        <begin position="251"/>
        <end position="487"/>
    </location>
</feature>
<comment type="caution">
    <text evidence="11">The sequence shown here is derived from an EMBL/GenBank/DDBJ whole genome shotgun (WGS) entry which is preliminary data.</text>
</comment>
<evidence type="ECO:0000313" key="12">
    <source>
        <dbReference type="Proteomes" id="UP000480275"/>
    </source>
</evidence>
<evidence type="ECO:0000256" key="9">
    <source>
        <dbReference type="SAM" id="Phobius"/>
    </source>
</evidence>
<sequence>MTAVALLGLIAISTYSLFNLRSNLLEDRKEKIQALVTSANGVLSRYQDLAQSGALADDEAKKEAINSLRAMTYGSGDYFFIFNRQAETLLAAAQGGKQHAIDPSLIQTIIHAGTTGENRGFFSYQIARPGSDTPIPKTSLASEFKPWGWVFGTGIYIDDVDAVFKTEAFRLGGIILAALLVLIGVSYLAGKSITHQLGGEPNEASAIAQRIASGDLVTAATRRAAAPDSLIASMATMQDRLKAIFTEIRTLAHGLKGDANQLADSADEIRKASEVQSSSTAATAASIEEMTVSIHEVSQIARATEENSSRAAQLAEQGHALVNASATQIADVLTTVSTSSTQIRQLETRTQEIGSIAGVIQEIAEQTNLLALNAAIEAARAGEQGRGFAVVADEVRKLAERTAKATGEIGVMLSAVQVGTHDAVGAMEQAVPQVEAGLAKAREASGLLQDILSQAVDSRERAREVASATKEQAVVAGDIARNVESIATMTDETNATIQNNAASAKALDALALQLDKAVEYFRVA</sequence>
<dbReference type="CDD" id="cd11386">
    <property type="entry name" value="MCP_signal"/>
    <property type="match status" value="1"/>
</dbReference>
<dbReference type="GO" id="GO:0007165">
    <property type="term" value="P:signal transduction"/>
    <property type="evidence" value="ECO:0007669"/>
    <property type="project" value="UniProtKB-KW"/>
</dbReference>
<dbReference type="InterPro" id="IPR004090">
    <property type="entry name" value="Chemotax_Me-accpt_rcpt"/>
</dbReference>
<evidence type="ECO:0000313" key="11">
    <source>
        <dbReference type="EMBL" id="MQY50636.1"/>
    </source>
</evidence>
<accession>A0A6L5JU53</accession>
<dbReference type="SUPFAM" id="SSF58104">
    <property type="entry name" value="Methyl-accepting chemotaxis protein (MCP) signaling domain"/>
    <property type="match status" value="1"/>
</dbReference>
<gene>
    <name evidence="11" type="ORF">GHK24_02430</name>
</gene>
<comment type="similarity">
    <text evidence="7">Belongs to the methyl-accepting chemotaxis (MCP) protein family.</text>
</comment>
<dbReference type="PANTHER" id="PTHR32089">
    <property type="entry name" value="METHYL-ACCEPTING CHEMOTAXIS PROTEIN MCPB"/>
    <property type="match status" value="1"/>
</dbReference>
<evidence type="ECO:0000256" key="6">
    <source>
        <dbReference type="ARBA" id="ARBA00023224"/>
    </source>
</evidence>
<evidence type="ECO:0000256" key="4">
    <source>
        <dbReference type="ARBA" id="ARBA00022989"/>
    </source>
</evidence>
<evidence type="ECO:0000256" key="2">
    <source>
        <dbReference type="ARBA" id="ARBA00022475"/>
    </source>
</evidence>
<dbReference type="SMART" id="SM00283">
    <property type="entry name" value="MA"/>
    <property type="match status" value="1"/>
</dbReference>
<dbReference type="Gene3D" id="1.10.287.950">
    <property type="entry name" value="Methyl-accepting chemotaxis protein"/>
    <property type="match status" value="1"/>
</dbReference>
<dbReference type="Proteomes" id="UP000480275">
    <property type="component" value="Unassembled WGS sequence"/>
</dbReference>
<proteinExistence type="inferred from homology"/>
<dbReference type="PANTHER" id="PTHR32089:SF112">
    <property type="entry name" value="LYSOZYME-LIKE PROTEIN-RELATED"/>
    <property type="match status" value="1"/>
</dbReference>
<dbReference type="Pfam" id="PF17200">
    <property type="entry name" value="sCache_2"/>
    <property type="match status" value="1"/>
</dbReference>
<comment type="subcellular location">
    <subcellularLocation>
        <location evidence="1">Cell membrane</location>
        <topology evidence="1">Multi-pass membrane protein</topology>
    </subcellularLocation>
</comment>
<dbReference type="OrthoDB" id="8555762at2"/>
<dbReference type="InterPro" id="IPR033480">
    <property type="entry name" value="sCache_2"/>
</dbReference>
<dbReference type="Gene3D" id="3.30.450.20">
    <property type="entry name" value="PAS domain"/>
    <property type="match status" value="1"/>
</dbReference>
<evidence type="ECO:0000256" key="3">
    <source>
        <dbReference type="ARBA" id="ARBA00022692"/>
    </source>
</evidence>
<evidence type="ECO:0000256" key="5">
    <source>
        <dbReference type="ARBA" id="ARBA00023136"/>
    </source>
</evidence>
<dbReference type="FunFam" id="1.10.287.950:FF:000001">
    <property type="entry name" value="Methyl-accepting chemotaxis sensory transducer"/>
    <property type="match status" value="1"/>
</dbReference>
<dbReference type="SMART" id="SM01049">
    <property type="entry name" value="Cache_2"/>
    <property type="match status" value="1"/>
</dbReference>
<dbReference type="GO" id="GO:0005886">
    <property type="term" value="C:plasma membrane"/>
    <property type="evidence" value="ECO:0007669"/>
    <property type="project" value="UniProtKB-SubCell"/>
</dbReference>
<evidence type="ECO:0000256" key="8">
    <source>
        <dbReference type="PROSITE-ProRule" id="PRU00284"/>
    </source>
</evidence>
<dbReference type="AlphaFoldDB" id="A0A6L5JU53"/>
<keyword evidence="3 9" id="KW-0812">Transmembrane</keyword>